<comment type="caution">
    <text evidence="2">The sequence shown here is derived from an EMBL/GenBank/DDBJ whole genome shotgun (WGS) entry which is preliminary data.</text>
</comment>
<organism evidence="2 3">
    <name type="scientific">Kingdonia uniflora</name>
    <dbReference type="NCBI Taxonomy" id="39325"/>
    <lineage>
        <taxon>Eukaryota</taxon>
        <taxon>Viridiplantae</taxon>
        <taxon>Streptophyta</taxon>
        <taxon>Embryophyta</taxon>
        <taxon>Tracheophyta</taxon>
        <taxon>Spermatophyta</taxon>
        <taxon>Magnoliopsida</taxon>
        <taxon>Ranunculales</taxon>
        <taxon>Circaeasteraceae</taxon>
        <taxon>Kingdonia</taxon>
    </lineage>
</organism>
<sequence>MESLPREIFGLEIPLGIPCVLDAEKKRNLSCMLSSSVRTLEISGYDSSRVVDPEEAEAISMIRGMEAAQVGFKCRSVLVKLRKMYLILIEVPHLKHRFKAANLMSLFDCKIGNSDNQVITSMVEHWWATTHTFHLPCGELGITPRDFTVHTGIGFGIGEPMVLDESYTEYGNALRIFPDMKSKDYEKRCISFAHLRTYLDHTRVNIKDAANTNTIFRAFMLLYFGGVLFGNSKSWARLALFGPIAIIEKKGPAIDFGFVILGHLYYCLDQYQSYEYCQIGHHILIDNRLDDFWLRMSDYNAYWRHVSHGALMSEFTRYVNINIPGLGALTAGVTFLHVEFPTEDFSTQKIQIPPPQLGDYPGWIMEFGSPHGTMWHTIPSIATTSTVDVPTGYDFFAMT</sequence>
<dbReference type="PANTHER" id="PTHR46033:SF8">
    <property type="entry name" value="PROTEIN MAINTENANCE OF MERISTEMS-LIKE"/>
    <property type="match status" value="1"/>
</dbReference>
<dbReference type="PANTHER" id="PTHR46033">
    <property type="entry name" value="PROTEIN MAIN-LIKE 2"/>
    <property type="match status" value="1"/>
</dbReference>
<dbReference type="GO" id="GO:0010073">
    <property type="term" value="P:meristem maintenance"/>
    <property type="evidence" value="ECO:0007669"/>
    <property type="project" value="InterPro"/>
</dbReference>
<keyword evidence="3" id="KW-1185">Reference proteome</keyword>
<name>A0A7J7MT99_9MAGN</name>
<feature type="domain" description="Aminotransferase-like plant mobile" evidence="1">
    <location>
        <begin position="114"/>
        <end position="273"/>
    </location>
</feature>
<dbReference type="InterPro" id="IPR044824">
    <property type="entry name" value="MAIN-like"/>
</dbReference>
<dbReference type="Pfam" id="PF10536">
    <property type="entry name" value="PMD"/>
    <property type="match status" value="1"/>
</dbReference>
<evidence type="ECO:0000259" key="1">
    <source>
        <dbReference type="Pfam" id="PF10536"/>
    </source>
</evidence>
<dbReference type="EMBL" id="JACGCM010001237">
    <property type="protein sequence ID" value="KAF6158135.1"/>
    <property type="molecule type" value="Genomic_DNA"/>
</dbReference>
<proteinExistence type="predicted"/>
<reference evidence="2 3" key="1">
    <citation type="journal article" date="2020" name="IScience">
        <title>Genome Sequencing of the Endangered Kingdonia uniflora (Circaeasteraceae, Ranunculales) Reveals Potential Mechanisms of Evolutionary Specialization.</title>
        <authorList>
            <person name="Sun Y."/>
            <person name="Deng T."/>
            <person name="Zhang A."/>
            <person name="Moore M.J."/>
            <person name="Landis J.B."/>
            <person name="Lin N."/>
            <person name="Zhang H."/>
            <person name="Zhang X."/>
            <person name="Huang J."/>
            <person name="Zhang X."/>
            <person name="Sun H."/>
            <person name="Wang H."/>
        </authorList>
    </citation>
    <scope>NUCLEOTIDE SEQUENCE [LARGE SCALE GENOMIC DNA]</scope>
    <source>
        <strain evidence="2">TB1705</strain>
        <tissue evidence="2">Leaf</tissue>
    </source>
</reference>
<dbReference type="InterPro" id="IPR019557">
    <property type="entry name" value="AminoTfrase-like_pln_mobile"/>
</dbReference>
<evidence type="ECO:0000313" key="2">
    <source>
        <dbReference type="EMBL" id="KAF6158135.1"/>
    </source>
</evidence>
<evidence type="ECO:0000313" key="3">
    <source>
        <dbReference type="Proteomes" id="UP000541444"/>
    </source>
</evidence>
<accession>A0A7J7MT99</accession>
<protein>
    <recommendedName>
        <fullName evidence="1">Aminotransferase-like plant mobile domain-containing protein</fullName>
    </recommendedName>
</protein>
<dbReference type="Proteomes" id="UP000541444">
    <property type="component" value="Unassembled WGS sequence"/>
</dbReference>
<dbReference type="AlphaFoldDB" id="A0A7J7MT99"/>
<gene>
    <name evidence="2" type="ORF">GIB67_014929</name>
</gene>